<reference evidence="3" key="1">
    <citation type="journal article" date="2019" name="Int. J. Syst. Evol. Microbiol.">
        <title>The Global Catalogue of Microorganisms (GCM) 10K type strain sequencing project: providing services to taxonomists for standard genome sequencing and annotation.</title>
        <authorList>
            <consortium name="The Broad Institute Genomics Platform"/>
            <consortium name="The Broad Institute Genome Sequencing Center for Infectious Disease"/>
            <person name="Wu L."/>
            <person name="Ma J."/>
        </authorList>
    </citation>
    <scope>NUCLEOTIDE SEQUENCE [LARGE SCALE GENOMIC DNA]</scope>
    <source>
        <strain evidence="3">JCM 19134</strain>
    </source>
</reference>
<proteinExistence type="predicted"/>
<evidence type="ECO:0000313" key="2">
    <source>
        <dbReference type="EMBL" id="GAA4948841.1"/>
    </source>
</evidence>
<dbReference type="AlphaFoldDB" id="A0AAV3U599"/>
<dbReference type="RefSeq" id="WP_345424296.1">
    <property type="nucleotide sequence ID" value="NZ_AP031496.1"/>
</dbReference>
<gene>
    <name evidence="2" type="ORF">GCM10025791_31160</name>
</gene>
<sequence length="143" mass="15469">MPDNKRAQLWVILAFLLLVCTSVGVTSFTVIKLREGGGGGGYRHVTMTDAYLQCVEKTKKKFGSRLAGYGEDSLSTRYNQAKGRYQIYIDAEVKNKKTGAMEAAFISCQVDDRGKVKSFGAGMGGDGPKPEPVDGGNPFGYDL</sequence>
<evidence type="ECO:0000256" key="1">
    <source>
        <dbReference type="SAM" id="MobiDB-lite"/>
    </source>
</evidence>
<dbReference type="Proteomes" id="UP001409585">
    <property type="component" value="Unassembled WGS sequence"/>
</dbReference>
<comment type="caution">
    <text evidence="2">The sequence shown here is derived from an EMBL/GenBank/DDBJ whole genome shotgun (WGS) entry which is preliminary data.</text>
</comment>
<name>A0AAV3U599_9ALTE</name>
<accession>A0AAV3U599</accession>
<organism evidence="2 3">
    <name type="scientific">Halioxenophilus aromaticivorans</name>
    <dbReference type="NCBI Taxonomy" id="1306992"/>
    <lineage>
        <taxon>Bacteria</taxon>
        <taxon>Pseudomonadati</taxon>
        <taxon>Pseudomonadota</taxon>
        <taxon>Gammaproteobacteria</taxon>
        <taxon>Alteromonadales</taxon>
        <taxon>Alteromonadaceae</taxon>
        <taxon>Halioxenophilus</taxon>
    </lineage>
</organism>
<protein>
    <submittedName>
        <fullName evidence="2">Uncharacterized protein</fullName>
    </submittedName>
</protein>
<feature type="region of interest" description="Disordered" evidence="1">
    <location>
        <begin position="119"/>
        <end position="143"/>
    </location>
</feature>
<keyword evidence="3" id="KW-1185">Reference proteome</keyword>
<evidence type="ECO:0000313" key="3">
    <source>
        <dbReference type="Proteomes" id="UP001409585"/>
    </source>
</evidence>
<dbReference type="EMBL" id="BAABLX010000028">
    <property type="protein sequence ID" value="GAA4948841.1"/>
    <property type="molecule type" value="Genomic_DNA"/>
</dbReference>